<evidence type="ECO:0000256" key="1">
    <source>
        <dbReference type="ARBA" id="ARBA00023125"/>
    </source>
</evidence>
<dbReference type="Gene3D" id="1.10.1660.10">
    <property type="match status" value="1"/>
</dbReference>
<dbReference type="Proteomes" id="UP000757540">
    <property type="component" value="Unassembled WGS sequence"/>
</dbReference>
<dbReference type="InterPro" id="IPR000551">
    <property type="entry name" value="MerR-type_HTH_dom"/>
</dbReference>
<dbReference type="PANTHER" id="PTHR30204">
    <property type="entry name" value="REDOX-CYCLING DRUG-SENSING TRANSCRIPTIONAL ACTIVATOR SOXR"/>
    <property type="match status" value="1"/>
</dbReference>
<dbReference type="RefSeq" id="WP_171783603.1">
    <property type="nucleotide sequence ID" value="NZ_BAAAML010000006.1"/>
</dbReference>
<protein>
    <submittedName>
        <fullName evidence="3">DNA-binding transcriptional MerR regulator</fullName>
    </submittedName>
</protein>
<dbReference type="EMBL" id="JABEZU010000002">
    <property type="protein sequence ID" value="NOV97387.1"/>
    <property type="molecule type" value="Genomic_DNA"/>
</dbReference>
<dbReference type="InterPro" id="IPR009061">
    <property type="entry name" value="DNA-bd_dom_put_sf"/>
</dbReference>
<name>A0ABX2A3F3_9MICO</name>
<feature type="domain" description="HTH merR-type" evidence="2">
    <location>
        <begin position="2"/>
        <end position="71"/>
    </location>
</feature>
<evidence type="ECO:0000313" key="3">
    <source>
        <dbReference type="EMBL" id="NOV97387.1"/>
    </source>
</evidence>
<sequence length="250" mass="27219">MAWSTRELAELAGTTVRSVRLYHERGLLEEPDRRPNGYKQYEVRHLLSLLRIRRLSELGVPLSKIDVVREGDSSSPETLRALDAELAASIERQVKARSAIAAILSDGGPVDVPEGFEAVASRLSSADSSLVHLYGRLYTQEAMSDLRRMVESDGSTLVGDELDALPPDADDGTRQRLADQLTPEIARHLASHPWLTSPGARLSTSEGAAREMFADAVVELYNPAQLDVLQRASRAAHETLGLDPGSTPSS</sequence>
<accession>A0ABX2A3F3</accession>
<reference evidence="3 4" key="1">
    <citation type="submission" date="2020-05" db="EMBL/GenBank/DDBJ databases">
        <title>Genomic Encyclopedia of Type Strains, Phase III (KMG-III): the genomes of soil and plant-associated and newly described type strains.</title>
        <authorList>
            <person name="Whitman W."/>
        </authorList>
    </citation>
    <scope>NUCLEOTIDE SEQUENCE [LARGE SCALE GENOMIC DNA]</scope>
    <source>
        <strain evidence="3 4">KCTC 19046</strain>
    </source>
</reference>
<dbReference type="InterPro" id="IPR047057">
    <property type="entry name" value="MerR_fam"/>
</dbReference>
<dbReference type="PROSITE" id="PS50937">
    <property type="entry name" value="HTH_MERR_2"/>
    <property type="match status" value="1"/>
</dbReference>
<keyword evidence="4" id="KW-1185">Reference proteome</keyword>
<dbReference type="Pfam" id="PF13411">
    <property type="entry name" value="MerR_1"/>
    <property type="match status" value="1"/>
</dbReference>
<dbReference type="SMART" id="SM00422">
    <property type="entry name" value="HTH_MERR"/>
    <property type="match status" value="1"/>
</dbReference>
<keyword evidence="1 3" id="KW-0238">DNA-binding</keyword>
<proteinExistence type="predicted"/>
<dbReference type="PANTHER" id="PTHR30204:SF93">
    <property type="entry name" value="HTH MERR-TYPE DOMAIN-CONTAINING PROTEIN"/>
    <property type="match status" value="1"/>
</dbReference>
<gene>
    <name evidence="3" type="ORF">HDG69_001962</name>
</gene>
<comment type="caution">
    <text evidence="3">The sequence shown here is derived from an EMBL/GenBank/DDBJ whole genome shotgun (WGS) entry which is preliminary data.</text>
</comment>
<evidence type="ECO:0000259" key="2">
    <source>
        <dbReference type="PROSITE" id="PS50937"/>
    </source>
</evidence>
<dbReference type="GO" id="GO:0003677">
    <property type="term" value="F:DNA binding"/>
    <property type="evidence" value="ECO:0007669"/>
    <property type="project" value="UniProtKB-KW"/>
</dbReference>
<dbReference type="SUPFAM" id="SSF46955">
    <property type="entry name" value="Putative DNA-binding domain"/>
    <property type="match status" value="1"/>
</dbReference>
<organism evidence="3 4">
    <name type="scientific">Isoptericola halotolerans</name>
    <dbReference type="NCBI Taxonomy" id="300560"/>
    <lineage>
        <taxon>Bacteria</taxon>
        <taxon>Bacillati</taxon>
        <taxon>Actinomycetota</taxon>
        <taxon>Actinomycetes</taxon>
        <taxon>Micrococcales</taxon>
        <taxon>Promicromonosporaceae</taxon>
        <taxon>Isoptericola</taxon>
    </lineage>
</organism>
<evidence type="ECO:0000313" key="4">
    <source>
        <dbReference type="Proteomes" id="UP000757540"/>
    </source>
</evidence>